<dbReference type="EMBL" id="GBRH01224685">
    <property type="protein sequence ID" value="JAD73210.1"/>
    <property type="molecule type" value="Transcribed_RNA"/>
</dbReference>
<name>A0A0A9CIK5_ARUDO</name>
<sequence>MVTPSALFDLVLSTVVQKG</sequence>
<evidence type="ECO:0000313" key="1">
    <source>
        <dbReference type="EMBL" id="JAD73210.1"/>
    </source>
</evidence>
<reference evidence="1" key="2">
    <citation type="journal article" date="2015" name="Data Brief">
        <title>Shoot transcriptome of the giant reed, Arundo donax.</title>
        <authorList>
            <person name="Barrero R.A."/>
            <person name="Guerrero F.D."/>
            <person name="Moolhuijzen P."/>
            <person name="Goolsby J.A."/>
            <person name="Tidwell J."/>
            <person name="Bellgard S.E."/>
            <person name="Bellgard M.I."/>
        </authorList>
    </citation>
    <scope>NUCLEOTIDE SEQUENCE</scope>
    <source>
        <tissue evidence="1">Shoot tissue taken approximately 20 cm above the soil surface</tissue>
    </source>
</reference>
<accession>A0A0A9CIK5</accession>
<proteinExistence type="predicted"/>
<dbReference type="AlphaFoldDB" id="A0A0A9CIK5"/>
<reference evidence="1" key="1">
    <citation type="submission" date="2014-09" db="EMBL/GenBank/DDBJ databases">
        <authorList>
            <person name="Magalhaes I.L.F."/>
            <person name="Oliveira U."/>
            <person name="Santos F.R."/>
            <person name="Vidigal T.H.D.A."/>
            <person name="Brescovit A.D."/>
            <person name="Santos A.J."/>
        </authorList>
    </citation>
    <scope>NUCLEOTIDE SEQUENCE</scope>
    <source>
        <tissue evidence="1">Shoot tissue taken approximately 20 cm above the soil surface</tissue>
    </source>
</reference>
<protein>
    <submittedName>
        <fullName evidence="1">Uncharacterized protein</fullName>
    </submittedName>
</protein>
<organism evidence="1">
    <name type="scientific">Arundo donax</name>
    <name type="common">Giant reed</name>
    <name type="synonym">Donax arundinaceus</name>
    <dbReference type="NCBI Taxonomy" id="35708"/>
    <lineage>
        <taxon>Eukaryota</taxon>
        <taxon>Viridiplantae</taxon>
        <taxon>Streptophyta</taxon>
        <taxon>Embryophyta</taxon>
        <taxon>Tracheophyta</taxon>
        <taxon>Spermatophyta</taxon>
        <taxon>Magnoliopsida</taxon>
        <taxon>Liliopsida</taxon>
        <taxon>Poales</taxon>
        <taxon>Poaceae</taxon>
        <taxon>PACMAD clade</taxon>
        <taxon>Arundinoideae</taxon>
        <taxon>Arundineae</taxon>
        <taxon>Arundo</taxon>
    </lineage>
</organism>